<keyword evidence="3" id="KW-1185">Reference proteome</keyword>
<organism evidence="2 3">
    <name type="scientific">Pseudidiomarina aestuarii</name>
    <dbReference type="NCBI Taxonomy" id="624146"/>
    <lineage>
        <taxon>Bacteria</taxon>
        <taxon>Pseudomonadati</taxon>
        <taxon>Pseudomonadota</taxon>
        <taxon>Gammaproteobacteria</taxon>
        <taxon>Alteromonadales</taxon>
        <taxon>Idiomarinaceae</taxon>
        <taxon>Pseudidiomarina</taxon>
    </lineage>
</organism>
<gene>
    <name evidence="2" type="ORF">CWE22_03460</name>
</gene>
<evidence type="ECO:0000313" key="3">
    <source>
        <dbReference type="Proteomes" id="UP000287766"/>
    </source>
</evidence>
<sequence>MNKQQIVWGFAFTLISSITLASLPNAIASEREKQLSGSYDVTAATELKVESGVGTIEFKYHDKNTVEVEIIATVDEDDRWNNGDLSKAELVATQSGDRLRLEVPEQDDIQLDWVITMPAIAEIDADLGVGEVIGTFAAADFNLDLGVGDVDLEINGAVATVKVDVGVGDSSVRGDVNTSTDRFLVTSSTKATGSGVARINIDVGVGDVTIDVNN</sequence>
<comment type="caution">
    <text evidence="2">The sequence shown here is derived from an EMBL/GenBank/DDBJ whole genome shotgun (WGS) entry which is preliminary data.</text>
</comment>
<feature type="chain" id="PRO_5031308523" description="Adhesin domain-containing protein" evidence="1">
    <location>
        <begin position="22"/>
        <end position="214"/>
    </location>
</feature>
<evidence type="ECO:0008006" key="4">
    <source>
        <dbReference type="Google" id="ProtNLM"/>
    </source>
</evidence>
<dbReference type="RefSeq" id="WP_169929986.1">
    <property type="nucleotide sequence ID" value="NZ_PIPR01000001.1"/>
</dbReference>
<name>A0A7Z6ZTU6_9GAMM</name>
<evidence type="ECO:0000313" key="2">
    <source>
        <dbReference type="EMBL" id="RUO41254.1"/>
    </source>
</evidence>
<accession>A0A7Z6ZTU6</accession>
<dbReference type="AlphaFoldDB" id="A0A7Z6ZTU6"/>
<evidence type="ECO:0000256" key="1">
    <source>
        <dbReference type="SAM" id="SignalP"/>
    </source>
</evidence>
<proteinExistence type="predicted"/>
<reference evidence="3" key="1">
    <citation type="journal article" date="2018" name="Front. Microbiol.">
        <title>Genome-Based Analysis Reveals the Taxonomy and Diversity of the Family Idiomarinaceae.</title>
        <authorList>
            <person name="Liu Y."/>
            <person name="Lai Q."/>
            <person name="Shao Z."/>
        </authorList>
    </citation>
    <scope>NUCLEOTIDE SEQUENCE [LARGE SCALE GENOMIC DNA]</scope>
    <source>
        <strain evidence="3">KYW314</strain>
    </source>
</reference>
<dbReference type="Proteomes" id="UP000287766">
    <property type="component" value="Unassembled WGS sequence"/>
</dbReference>
<feature type="signal peptide" evidence="1">
    <location>
        <begin position="1"/>
        <end position="21"/>
    </location>
</feature>
<protein>
    <recommendedName>
        <fullName evidence="4">Adhesin domain-containing protein</fullName>
    </recommendedName>
</protein>
<dbReference type="EMBL" id="PIPR01000001">
    <property type="protein sequence ID" value="RUO41254.1"/>
    <property type="molecule type" value="Genomic_DNA"/>
</dbReference>
<keyword evidence="1" id="KW-0732">Signal</keyword>